<dbReference type="EMBL" id="OX451737">
    <property type="protein sequence ID" value="CAI8600712.1"/>
    <property type="molecule type" value="Genomic_DNA"/>
</dbReference>
<evidence type="ECO:0000313" key="12">
    <source>
        <dbReference type="Proteomes" id="UP001157006"/>
    </source>
</evidence>
<reference evidence="11 12" key="1">
    <citation type="submission" date="2023-01" db="EMBL/GenBank/DDBJ databases">
        <authorList>
            <person name="Kreplak J."/>
        </authorList>
    </citation>
    <scope>NUCLEOTIDE SEQUENCE [LARGE SCALE GENOMIC DNA]</scope>
</reference>
<dbReference type="Proteomes" id="UP001157006">
    <property type="component" value="Chromosome 2"/>
</dbReference>
<name>A0AAV0ZRT5_VICFA</name>
<keyword evidence="4 8" id="KW-0812">Transmembrane</keyword>
<dbReference type="InterPro" id="IPR044712">
    <property type="entry name" value="SLC25A32-like"/>
</dbReference>
<dbReference type="GO" id="GO:0016020">
    <property type="term" value="C:membrane"/>
    <property type="evidence" value="ECO:0007669"/>
    <property type="project" value="UniProtKB-SubCell"/>
</dbReference>
<evidence type="ECO:0000256" key="8">
    <source>
        <dbReference type="PROSITE-ProRule" id="PRU00282"/>
    </source>
</evidence>
<dbReference type="InterPro" id="IPR018108">
    <property type="entry name" value="MCP_transmembrane"/>
</dbReference>
<dbReference type="Pfam" id="PF00153">
    <property type="entry name" value="Mito_carr"/>
    <property type="match status" value="1"/>
</dbReference>
<accession>A0AAV0ZRT5</accession>
<keyword evidence="12" id="KW-1185">Reference proteome</keyword>
<keyword evidence="7 8" id="KW-0472">Membrane</keyword>
<dbReference type="GO" id="GO:0055085">
    <property type="term" value="P:transmembrane transport"/>
    <property type="evidence" value="ECO:0007669"/>
    <property type="project" value="InterPro"/>
</dbReference>
<evidence type="ECO:0000256" key="10">
    <source>
        <dbReference type="SAM" id="Phobius"/>
    </source>
</evidence>
<keyword evidence="6 10" id="KW-1133">Transmembrane helix</keyword>
<organism evidence="11 12">
    <name type="scientific">Vicia faba</name>
    <name type="common">Broad bean</name>
    <name type="synonym">Faba vulgaris</name>
    <dbReference type="NCBI Taxonomy" id="3906"/>
    <lineage>
        <taxon>Eukaryota</taxon>
        <taxon>Viridiplantae</taxon>
        <taxon>Streptophyta</taxon>
        <taxon>Embryophyta</taxon>
        <taxon>Tracheophyta</taxon>
        <taxon>Spermatophyta</taxon>
        <taxon>Magnoliopsida</taxon>
        <taxon>eudicotyledons</taxon>
        <taxon>Gunneridae</taxon>
        <taxon>Pentapetalae</taxon>
        <taxon>rosids</taxon>
        <taxon>fabids</taxon>
        <taxon>Fabales</taxon>
        <taxon>Fabaceae</taxon>
        <taxon>Papilionoideae</taxon>
        <taxon>50 kb inversion clade</taxon>
        <taxon>NPAAA clade</taxon>
        <taxon>Hologalegina</taxon>
        <taxon>IRL clade</taxon>
        <taxon>Fabeae</taxon>
        <taxon>Vicia</taxon>
    </lineage>
</organism>
<evidence type="ECO:0000313" key="11">
    <source>
        <dbReference type="EMBL" id="CAI8600712.1"/>
    </source>
</evidence>
<evidence type="ECO:0000256" key="2">
    <source>
        <dbReference type="ARBA" id="ARBA00006375"/>
    </source>
</evidence>
<dbReference type="InterPro" id="IPR023395">
    <property type="entry name" value="MCP_dom_sf"/>
</dbReference>
<evidence type="ECO:0000256" key="9">
    <source>
        <dbReference type="RuleBase" id="RU000488"/>
    </source>
</evidence>
<comment type="similarity">
    <text evidence="2 9">Belongs to the mitochondrial carrier (TC 2.A.29) family.</text>
</comment>
<keyword evidence="5" id="KW-0677">Repeat</keyword>
<protein>
    <submittedName>
        <fullName evidence="11">Uncharacterized protein</fullName>
    </submittedName>
</protein>
<feature type="transmembrane region" description="Helical" evidence="10">
    <location>
        <begin position="20"/>
        <end position="44"/>
    </location>
</feature>
<dbReference type="GO" id="GO:0006862">
    <property type="term" value="P:nucleotide transport"/>
    <property type="evidence" value="ECO:0007669"/>
    <property type="project" value="InterPro"/>
</dbReference>
<dbReference type="AlphaFoldDB" id="A0AAV0ZRT5"/>
<proteinExistence type="inferred from homology"/>
<evidence type="ECO:0000256" key="1">
    <source>
        <dbReference type="ARBA" id="ARBA00004141"/>
    </source>
</evidence>
<keyword evidence="3 9" id="KW-0813">Transport</keyword>
<dbReference type="PROSITE" id="PS50920">
    <property type="entry name" value="SOLCAR"/>
    <property type="match status" value="1"/>
</dbReference>
<evidence type="ECO:0000256" key="4">
    <source>
        <dbReference type="ARBA" id="ARBA00022692"/>
    </source>
</evidence>
<evidence type="ECO:0000256" key="6">
    <source>
        <dbReference type="ARBA" id="ARBA00022989"/>
    </source>
</evidence>
<dbReference type="PANTHER" id="PTHR45683">
    <property type="entry name" value="MITOCHONDRIAL NICOTINAMIDE ADENINE DINUCLEOTIDE TRANSPORTER 1-RELATED-RELATED"/>
    <property type="match status" value="1"/>
</dbReference>
<comment type="subcellular location">
    <subcellularLocation>
        <location evidence="1">Membrane</location>
        <topology evidence="1">Multi-pass membrane protein</topology>
    </subcellularLocation>
</comment>
<feature type="repeat" description="Solcar" evidence="8">
    <location>
        <begin position="85"/>
        <end position="173"/>
    </location>
</feature>
<evidence type="ECO:0000256" key="3">
    <source>
        <dbReference type="ARBA" id="ARBA00022448"/>
    </source>
</evidence>
<evidence type="ECO:0000256" key="7">
    <source>
        <dbReference type="ARBA" id="ARBA00023136"/>
    </source>
</evidence>
<sequence length="181" mass="20534">MLQGVTLISDMTNDLTCERFLFLSLPAPLSLLLLLSSLFLFFLWNLLCLKSGEIGIDFESFNQCRCWSEIIYTTCYWCFEGYNELSTMEKIIVAATIGAATTISTNPSWVVTTRLQTQRMWLNVVPYESVLSALTKITREKGLRGLYNGIVPSLAGVSHVVIQFLTYEKIKSYIAKKDNNF</sequence>
<evidence type="ECO:0000256" key="5">
    <source>
        <dbReference type="ARBA" id="ARBA00022737"/>
    </source>
</evidence>
<dbReference type="SUPFAM" id="SSF103506">
    <property type="entry name" value="Mitochondrial carrier"/>
    <property type="match status" value="1"/>
</dbReference>
<gene>
    <name evidence="11" type="ORF">VFH_II237120</name>
</gene>
<dbReference type="Gene3D" id="1.50.40.10">
    <property type="entry name" value="Mitochondrial carrier domain"/>
    <property type="match status" value="1"/>
</dbReference>